<dbReference type="RefSeq" id="WP_115092481.1">
    <property type="nucleotide sequence ID" value="NZ_CP068107.1"/>
</dbReference>
<reference evidence="1 2" key="1">
    <citation type="submission" date="2018-06" db="EMBL/GenBank/DDBJ databases">
        <authorList>
            <consortium name="Pathogen Informatics"/>
            <person name="Doyle S."/>
        </authorList>
    </citation>
    <scope>NUCLEOTIDE SEQUENCE [LARGE SCALE GENOMIC DNA]</scope>
    <source>
        <strain evidence="1 2">NCTC11179</strain>
    </source>
</reference>
<organism evidence="1 2">
    <name type="scientific">Myroides odoratus</name>
    <name type="common">Flavobacterium odoratum</name>
    <dbReference type="NCBI Taxonomy" id="256"/>
    <lineage>
        <taxon>Bacteria</taxon>
        <taxon>Pseudomonadati</taxon>
        <taxon>Bacteroidota</taxon>
        <taxon>Flavobacteriia</taxon>
        <taxon>Flavobacteriales</taxon>
        <taxon>Flavobacteriaceae</taxon>
        <taxon>Myroides</taxon>
    </lineage>
</organism>
<dbReference type="SUPFAM" id="SSF160113">
    <property type="entry name" value="YegP-like"/>
    <property type="match status" value="2"/>
</dbReference>
<proteinExistence type="predicted"/>
<evidence type="ECO:0000313" key="1">
    <source>
        <dbReference type="EMBL" id="STZ69859.1"/>
    </source>
</evidence>
<sequence>MSAIVISQKENETYKFTFEHRRGRTLLTSQEHTTKEEVYETIDYLKNNFSAVEAIRFKTPSGKFYFKTVIEGNTFGTSRRFNTELRFENGIEEVIQNFTSAETLDLSLDIFGDFPEE</sequence>
<gene>
    <name evidence="1" type="ORF">NCTC11179_03377</name>
</gene>
<dbReference type="Proteomes" id="UP000255024">
    <property type="component" value="Unassembled WGS sequence"/>
</dbReference>
<dbReference type="InterPro" id="IPR036913">
    <property type="entry name" value="YegP-like_sf"/>
</dbReference>
<accession>A0A378U3K2</accession>
<evidence type="ECO:0000313" key="2">
    <source>
        <dbReference type="Proteomes" id="UP000255024"/>
    </source>
</evidence>
<dbReference type="Gene3D" id="2.30.29.80">
    <property type="match status" value="1"/>
</dbReference>
<keyword evidence="2" id="KW-1185">Reference proteome</keyword>
<name>A0A378U3K2_MYROD</name>
<dbReference type="EMBL" id="UGQL01000002">
    <property type="protein sequence ID" value="STZ69859.1"/>
    <property type="molecule type" value="Genomic_DNA"/>
</dbReference>
<protein>
    <submittedName>
        <fullName evidence="1">Uncharacterized conserved protein</fullName>
    </submittedName>
</protein>
<dbReference type="AlphaFoldDB" id="A0A378U3K2"/>